<organism evidence="1">
    <name type="scientific">Arundo donax</name>
    <name type="common">Giant reed</name>
    <name type="synonym">Donax arundinaceus</name>
    <dbReference type="NCBI Taxonomy" id="35708"/>
    <lineage>
        <taxon>Eukaryota</taxon>
        <taxon>Viridiplantae</taxon>
        <taxon>Streptophyta</taxon>
        <taxon>Embryophyta</taxon>
        <taxon>Tracheophyta</taxon>
        <taxon>Spermatophyta</taxon>
        <taxon>Magnoliopsida</taxon>
        <taxon>Liliopsida</taxon>
        <taxon>Poales</taxon>
        <taxon>Poaceae</taxon>
        <taxon>PACMAD clade</taxon>
        <taxon>Arundinoideae</taxon>
        <taxon>Arundineae</taxon>
        <taxon>Arundo</taxon>
    </lineage>
</organism>
<evidence type="ECO:0000313" key="1">
    <source>
        <dbReference type="EMBL" id="JAD73074.1"/>
    </source>
</evidence>
<sequence>MMDWCERLAWLQSYVYPFCCA</sequence>
<accession>A0A0A9C9W1</accession>
<name>A0A0A9C9W1_ARUDO</name>
<protein>
    <submittedName>
        <fullName evidence="1">Uncharacterized protein</fullName>
    </submittedName>
</protein>
<proteinExistence type="predicted"/>
<reference evidence="1" key="2">
    <citation type="journal article" date="2015" name="Data Brief">
        <title>Shoot transcriptome of the giant reed, Arundo donax.</title>
        <authorList>
            <person name="Barrero R.A."/>
            <person name="Guerrero F.D."/>
            <person name="Moolhuijzen P."/>
            <person name="Goolsby J.A."/>
            <person name="Tidwell J."/>
            <person name="Bellgard S.E."/>
            <person name="Bellgard M.I."/>
        </authorList>
    </citation>
    <scope>NUCLEOTIDE SEQUENCE</scope>
    <source>
        <tissue evidence="1">Shoot tissue taken approximately 20 cm above the soil surface</tissue>
    </source>
</reference>
<dbReference type="EMBL" id="GBRH01224821">
    <property type="protein sequence ID" value="JAD73074.1"/>
    <property type="molecule type" value="Transcribed_RNA"/>
</dbReference>
<dbReference type="AlphaFoldDB" id="A0A0A9C9W1"/>
<reference evidence="1" key="1">
    <citation type="submission" date="2014-09" db="EMBL/GenBank/DDBJ databases">
        <authorList>
            <person name="Magalhaes I.L.F."/>
            <person name="Oliveira U."/>
            <person name="Santos F.R."/>
            <person name="Vidigal T.H.D.A."/>
            <person name="Brescovit A.D."/>
            <person name="Santos A.J."/>
        </authorList>
    </citation>
    <scope>NUCLEOTIDE SEQUENCE</scope>
    <source>
        <tissue evidence="1">Shoot tissue taken approximately 20 cm above the soil surface</tissue>
    </source>
</reference>